<evidence type="ECO:0000256" key="1">
    <source>
        <dbReference type="SAM" id="MobiDB-lite"/>
    </source>
</evidence>
<reference evidence="2 3" key="1">
    <citation type="submission" date="2014-06" db="EMBL/GenBank/DDBJ databases">
        <authorList>
            <consortium name="DOE Joint Genome Institute"/>
            <person name="Kuo A."/>
            <person name="Kohler A."/>
            <person name="Nagy L.G."/>
            <person name="Floudas D."/>
            <person name="Copeland A."/>
            <person name="Barry K.W."/>
            <person name="Cichocki N."/>
            <person name="Veneault-Fourrey C."/>
            <person name="LaButti K."/>
            <person name="Lindquist E.A."/>
            <person name="Lipzen A."/>
            <person name="Lundell T."/>
            <person name="Morin E."/>
            <person name="Murat C."/>
            <person name="Sun H."/>
            <person name="Tunlid A."/>
            <person name="Henrissat B."/>
            <person name="Grigoriev I.V."/>
            <person name="Hibbett D.S."/>
            <person name="Martin F."/>
            <person name="Nordberg H.P."/>
            <person name="Cantor M.N."/>
            <person name="Hua S.X."/>
        </authorList>
    </citation>
    <scope>NUCLEOTIDE SEQUENCE [LARGE SCALE GENOMIC DNA]</scope>
    <source>
        <strain evidence="2 3">ATCC 200175</strain>
    </source>
</reference>
<feature type="region of interest" description="Disordered" evidence="1">
    <location>
        <begin position="1"/>
        <end position="51"/>
    </location>
</feature>
<reference evidence="3" key="2">
    <citation type="submission" date="2015-01" db="EMBL/GenBank/DDBJ databases">
        <title>Evolutionary Origins and Diversification of the Mycorrhizal Mutualists.</title>
        <authorList>
            <consortium name="DOE Joint Genome Institute"/>
            <consortium name="Mycorrhizal Genomics Consortium"/>
            <person name="Kohler A."/>
            <person name="Kuo A."/>
            <person name="Nagy L.G."/>
            <person name="Floudas D."/>
            <person name="Copeland A."/>
            <person name="Barry K.W."/>
            <person name="Cichocki N."/>
            <person name="Veneault-Fourrey C."/>
            <person name="LaButti K."/>
            <person name="Lindquist E.A."/>
            <person name="Lipzen A."/>
            <person name="Lundell T."/>
            <person name="Morin E."/>
            <person name="Murat C."/>
            <person name="Riley R."/>
            <person name="Ohm R."/>
            <person name="Sun H."/>
            <person name="Tunlid A."/>
            <person name="Henrissat B."/>
            <person name="Grigoriev I.V."/>
            <person name="Hibbett D.S."/>
            <person name="Martin F."/>
        </authorList>
    </citation>
    <scope>NUCLEOTIDE SEQUENCE [LARGE SCALE GENOMIC DNA]</scope>
    <source>
        <strain evidence="3">ATCC 200175</strain>
    </source>
</reference>
<gene>
    <name evidence="2" type="ORF">PAXINDRAFT_18707</name>
</gene>
<dbReference type="HOGENOM" id="CLU_026140_0_0_1"/>
<evidence type="ECO:0000313" key="3">
    <source>
        <dbReference type="Proteomes" id="UP000053647"/>
    </source>
</evidence>
<name>A0A0C9TJQ8_PAXIN</name>
<sequence length="464" mass="51792">DPDEGKARTAPSKVKGGKKKAKRAALLSDLEPTDKSDQEAVGRKSKKGPLSKEALAECEEFGRDMEERATALAKKFGKKTRSVFTAASLSTSASRKELVWNMHQSWFFATQGQNDEDVDRLKAHQKEHYEVLRDSEEGKEKWDIMRQYYIETAAGVESGPKSSVGCIMAARDAFVKSAAAFCRLQNLHIFGFVIHTRVEEDSRQASGMWAGSPLVRKIINENHMDLKRMIDWWTTVIKFAHIQDSEEGPSMPAIGSGHAVNLIEYLCRAGEPVCDRNRRVLKAMVLELFIPHGYVKRSVLWKRLCHEAENLHFTILNWPEEIPVPDTQFDFHKLDANEPEGEDDGENSKGKGKGKGKGKKGKGKAIEEPYVLQDGDDLAFMAWPRDVINIYRRGGPLAEAIPLVKSRTCPDKASKILLTIGGLHGKKPLASIVDEHNKDVIDEEWPGLAVKDTGFRNADNSDSA</sequence>
<dbReference type="EMBL" id="KN819694">
    <property type="protein sequence ID" value="KIJ08127.1"/>
    <property type="molecule type" value="Genomic_DNA"/>
</dbReference>
<feature type="compositionally biased region" description="Basic and acidic residues" evidence="1">
    <location>
        <begin position="32"/>
        <end position="42"/>
    </location>
</feature>
<feature type="compositionally biased region" description="Basic residues" evidence="1">
    <location>
        <begin position="350"/>
        <end position="363"/>
    </location>
</feature>
<feature type="non-terminal residue" evidence="2">
    <location>
        <position position="464"/>
    </location>
</feature>
<proteinExistence type="predicted"/>
<evidence type="ECO:0000313" key="2">
    <source>
        <dbReference type="EMBL" id="KIJ08127.1"/>
    </source>
</evidence>
<dbReference type="OrthoDB" id="2692910at2759"/>
<dbReference type="AlphaFoldDB" id="A0A0C9TJQ8"/>
<keyword evidence="3" id="KW-1185">Reference proteome</keyword>
<feature type="region of interest" description="Disordered" evidence="1">
    <location>
        <begin position="334"/>
        <end position="363"/>
    </location>
</feature>
<dbReference type="Proteomes" id="UP000053647">
    <property type="component" value="Unassembled WGS sequence"/>
</dbReference>
<accession>A0A0C9TJQ8</accession>
<protein>
    <submittedName>
        <fullName evidence="2">Uncharacterized protein</fullName>
    </submittedName>
</protein>
<organism evidence="2 3">
    <name type="scientific">Paxillus involutus ATCC 200175</name>
    <dbReference type="NCBI Taxonomy" id="664439"/>
    <lineage>
        <taxon>Eukaryota</taxon>
        <taxon>Fungi</taxon>
        <taxon>Dikarya</taxon>
        <taxon>Basidiomycota</taxon>
        <taxon>Agaricomycotina</taxon>
        <taxon>Agaricomycetes</taxon>
        <taxon>Agaricomycetidae</taxon>
        <taxon>Boletales</taxon>
        <taxon>Paxilineae</taxon>
        <taxon>Paxillaceae</taxon>
        <taxon>Paxillus</taxon>
    </lineage>
</organism>